<evidence type="ECO:0000259" key="6">
    <source>
        <dbReference type="Pfam" id="PF01490"/>
    </source>
</evidence>
<keyword evidence="8" id="KW-1185">Reference proteome</keyword>
<keyword evidence="2 5" id="KW-0812">Transmembrane</keyword>
<name>A0A8J9URP9_9NEOP</name>
<keyword evidence="3 5" id="KW-1133">Transmembrane helix</keyword>
<dbReference type="EMBL" id="OV170233">
    <property type="protein sequence ID" value="CAH0718487.1"/>
    <property type="molecule type" value="Genomic_DNA"/>
</dbReference>
<keyword evidence="4 5" id="KW-0472">Membrane</keyword>
<dbReference type="GO" id="GO:0016020">
    <property type="term" value="C:membrane"/>
    <property type="evidence" value="ECO:0007669"/>
    <property type="project" value="UniProtKB-SubCell"/>
</dbReference>
<gene>
    <name evidence="7" type="ORF">BINO364_LOCUS4964</name>
</gene>
<evidence type="ECO:0000313" key="7">
    <source>
        <dbReference type="EMBL" id="CAH0718487.1"/>
    </source>
</evidence>
<accession>A0A8J9URP9</accession>
<reference evidence="7" key="1">
    <citation type="submission" date="2021-12" db="EMBL/GenBank/DDBJ databases">
        <authorList>
            <person name="Martin H S."/>
        </authorList>
    </citation>
    <scope>NUCLEOTIDE SEQUENCE</scope>
</reference>
<evidence type="ECO:0000256" key="5">
    <source>
        <dbReference type="SAM" id="Phobius"/>
    </source>
</evidence>
<sequence>MSNKLALGQRGGLWPEGLKGGPCQQWDVKKDDDISSICNLEFELCEYLERSTSNAYHELYPGVEMINYDFIAERQSLYSTNLLESTAHLVKGCLGAGILGMHEAYMYGGIWTSLGVTAAIGFLVPYCMLTLVQSAQTMYIRLRVPRLSYPDLAEVAMATGPVKLCRRFSKAFR</sequence>
<protein>
    <recommendedName>
        <fullName evidence="6">Amino acid transporter transmembrane domain-containing protein</fullName>
    </recommendedName>
</protein>
<dbReference type="InterPro" id="IPR013057">
    <property type="entry name" value="AA_transpt_TM"/>
</dbReference>
<dbReference type="OrthoDB" id="10264777at2759"/>
<feature type="domain" description="Amino acid transporter transmembrane" evidence="6">
    <location>
        <begin position="81"/>
        <end position="159"/>
    </location>
</feature>
<evidence type="ECO:0000256" key="1">
    <source>
        <dbReference type="ARBA" id="ARBA00004370"/>
    </source>
</evidence>
<evidence type="ECO:0000256" key="2">
    <source>
        <dbReference type="ARBA" id="ARBA00022692"/>
    </source>
</evidence>
<evidence type="ECO:0000313" key="8">
    <source>
        <dbReference type="Proteomes" id="UP000838878"/>
    </source>
</evidence>
<dbReference type="Proteomes" id="UP000838878">
    <property type="component" value="Chromosome 13"/>
</dbReference>
<feature type="non-terminal residue" evidence="7">
    <location>
        <position position="173"/>
    </location>
</feature>
<evidence type="ECO:0000256" key="4">
    <source>
        <dbReference type="ARBA" id="ARBA00023136"/>
    </source>
</evidence>
<dbReference type="Pfam" id="PF01490">
    <property type="entry name" value="Aa_trans"/>
    <property type="match status" value="1"/>
</dbReference>
<feature type="transmembrane region" description="Helical" evidence="5">
    <location>
        <begin position="110"/>
        <end position="132"/>
    </location>
</feature>
<dbReference type="AlphaFoldDB" id="A0A8J9URP9"/>
<proteinExistence type="predicted"/>
<organism evidence="7 8">
    <name type="scientific">Brenthis ino</name>
    <name type="common">lesser marbled fritillary</name>
    <dbReference type="NCBI Taxonomy" id="405034"/>
    <lineage>
        <taxon>Eukaryota</taxon>
        <taxon>Metazoa</taxon>
        <taxon>Ecdysozoa</taxon>
        <taxon>Arthropoda</taxon>
        <taxon>Hexapoda</taxon>
        <taxon>Insecta</taxon>
        <taxon>Pterygota</taxon>
        <taxon>Neoptera</taxon>
        <taxon>Endopterygota</taxon>
        <taxon>Lepidoptera</taxon>
        <taxon>Glossata</taxon>
        <taxon>Ditrysia</taxon>
        <taxon>Papilionoidea</taxon>
        <taxon>Nymphalidae</taxon>
        <taxon>Heliconiinae</taxon>
        <taxon>Argynnini</taxon>
        <taxon>Brenthis</taxon>
    </lineage>
</organism>
<comment type="subcellular location">
    <subcellularLocation>
        <location evidence="1">Membrane</location>
    </subcellularLocation>
</comment>
<evidence type="ECO:0000256" key="3">
    <source>
        <dbReference type="ARBA" id="ARBA00022989"/>
    </source>
</evidence>